<feature type="domain" description="Transcription regulator PadR N-terminal" evidence="1">
    <location>
        <begin position="16"/>
        <end position="88"/>
    </location>
</feature>
<dbReference type="RefSeq" id="WP_203905725.1">
    <property type="nucleotide sequence ID" value="NZ_BOPF01000075.1"/>
</dbReference>
<dbReference type="InterPro" id="IPR036390">
    <property type="entry name" value="WH_DNA-bd_sf"/>
</dbReference>
<dbReference type="InterPro" id="IPR005149">
    <property type="entry name" value="Tscrpt_reg_PadR_N"/>
</dbReference>
<evidence type="ECO:0000313" key="2">
    <source>
        <dbReference type="EMBL" id="GIJ52326.1"/>
    </source>
</evidence>
<dbReference type="Proteomes" id="UP000619260">
    <property type="component" value="Unassembled WGS sequence"/>
</dbReference>
<accession>A0A8J3YZ11</accession>
<dbReference type="EMBL" id="BOPF01000075">
    <property type="protein sequence ID" value="GIJ52326.1"/>
    <property type="molecule type" value="Genomic_DNA"/>
</dbReference>
<dbReference type="PANTHER" id="PTHR33169:SF14">
    <property type="entry name" value="TRANSCRIPTIONAL REGULATOR RV3488"/>
    <property type="match status" value="1"/>
</dbReference>
<name>A0A8J3YZ11_9ACTN</name>
<proteinExistence type="predicted"/>
<dbReference type="AlphaFoldDB" id="A0A8J3YZ11"/>
<reference evidence="2" key="1">
    <citation type="submission" date="2021-01" db="EMBL/GenBank/DDBJ databases">
        <title>Whole genome shotgun sequence of Virgisporangium aliadipatigenens NBRC 105644.</title>
        <authorList>
            <person name="Komaki H."/>
            <person name="Tamura T."/>
        </authorList>
    </citation>
    <scope>NUCLEOTIDE SEQUENCE</scope>
    <source>
        <strain evidence="2">NBRC 105644</strain>
    </source>
</reference>
<dbReference type="InterPro" id="IPR052509">
    <property type="entry name" value="Metal_resp_DNA-bind_regulator"/>
</dbReference>
<dbReference type="InterPro" id="IPR036388">
    <property type="entry name" value="WH-like_DNA-bd_sf"/>
</dbReference>
<dbReference type="Pfam" id="PF03551">
    <property type="entry name" value="PadR"/>
    <property type="match status" value="1"/>
</dbReference>
<protein>
    <submittedName>
        <fullName evidence="2">PadR family transcriptional regulator</fullName>
    </submittedName>
</protein>
<sequence>MKAEAQALKGHLDVLLLAALEQGPRHGYAVKEALREGSGGRFDLPTGTVYPALHRLEAAGLITGSWSVADGRRRRSYALTPAGRRRLSSDRDGWRAFAGAVTALLEGPSSWPATT</sequence>
<comment type="caution">
    <text evidence="2">The sequence shown here is derived from an EMBL/GenBank/DDBJ whole genome shotgun (WGS) entry which is preliminary data.</text>
</comment>
<evidence type="ECO:0000313" key="3">
    <source>
        <dbReference type="Proteomes" id="UP000619260"/>
    </source>
</evidence>
<dbReference type="SUPFAM" id="SSF46785">
    <property type="entry name" value="Winged helix' DNA-binding domain"/>
    <property type="match status" value="1"/>
</dbReference>
<gene>
    <name evidence="2" type="ORF">Val02_92120</name>
</gene>
<evidence type="ECO:0000259" key="1">
    <source>
        <dbReference type="Pfam" id="PF03551"/>
    </source>
</evidence>
<dbReference type="Gene3D" id="1.10.10.10">
    <property type="entry name" value="Winged helix-like DNA-binding domain superfamily/Winged helix DNA-binding domain"/>
    <property type="match status" value="1"/>
</dbReference>
<dbReference type="PANTHER" id="PTHR33169">
    <property type="entry name" value="PADR-FAMILY TRANSCRIPTIONAL REGULATOR"/>
    <property type="match status" value="1"/>
</dbReference>
<organism evidence="2 3">
    <name type="scientific">Virgisporangium aliadipatigenens</name>
    <dbReference type="NCBI Taxonomy" id="741659"/>
    <lineage>
        <taxon>Bacteria</taxon>
        <taxon>Bacillati</taxon>
        <taxon>Actinomycetota</taxon>
        <taxon>Actinomycetes</taxon>
        <taxon>Micromonosporales</taxon>
        <taxon>Micromonosporaceae</taxon>
        <taxon>Virgisporangium</taxon>
    </lineage>
</organism>
<keyword evidence="3" id="KW-1185">Reference proteome</keyword>